<feature type="signal peptide" evidence="1">
    <location>
        <begin position="1"/>
        <end position="19"/>
    </location>
</feature>
<accession>G0N8I0</accession>
<dbReference type="AlphaFoldDB" id="G0N8I0"/>
<dbReference type="Proteomes" id="UP000008068">
    <property type="component" value="Unassembled WGS sequence"/>
</dbReference>
<evidence type="ECO:0000313" key="2">
    <source>
        <dbReference type="EMBL" id="EGT55219.1"/>
    </source>
</evidence>
<dbReference type="InParanoid" id="G0N8I0"/>
<dbReference type="OMA" id="DVGMKSD"/>
<protein>
    <submittedName>
        <fullName evidence="2">Uncharacterized protein</fullName>
    </submittedName>
</protein>
<gene>
    <name evidence="2" type="ORF">CAEBREN_01493</name>
</gene>
<dbReference type="OrthoDB" id="5864371at2759"/>
<proteinExistence type="predicted"/>
<dbReference type="eggNOG" id="ENOG502TI2H">
    <property type="taxonomic scope" value="Eukaryota"/>
</dbReference>
<feature type="chain" id="PRO_5003405383" evidence="1">
    <location>
        <begin position="20"/>
        <end position="114"/>
    </location>
</feature>
<sequence>MNSYFIVLVSVLLLKGATSNSVLSRYFSEADGVPLNRSPSEDARVSDADVGMKSDLFIGSFGGRPIVTRQENTFIDQDGVPVPMLPYHKTYHNSDQLTAYKRFMERSRGAPTPV</sequence>
<keyword evidence="1" id="KW-0732">Signal</keyword>
<evidence type="ECO:0000313" key="3">
    <source>
        <dbReference type="Proteomes" id="UP000008068"/>
    </source>
</evidence>
<organism evidence="3">
    <name type="scientific">Caenorhabditis brenneri</name>
    <name type="common">Nematode worm</name>
    <dbReference type="NCBI Taxonomy" id="135651"/>
    <lineage>
        <taxon>Eukaryota</taxon>
        <taxon>Metazoa</taxon>
        <taxon>Ecdysozoa</taxon>
        <taxon>Nematoda</taxon>
        <taxon>Chromadorea</taxon>
        <taxon>Rhabditida</taxon>
        <taxon>Rhabditina</taxon>
        <taxon>Rhabditomorpha</taxon>
        <taxon>Rhabditoidea</taxon>
        <taxon>Rhabditidae</taxon>
        <taxon>Peloderinae</taxon>
        <taxon>Caenorhabditis</taxon>
    </lineage>
</organism>
<dbReference type="EMBL" id="GL379850">
    <property type="protein sequence ID" value="EGT55219.1"/>
    <property type="molecule type" value="Genomic_DNA"/>
</dbReference>
<dbReference type="HOGENOM" id="CLU_172750_0_0_1"/>
<evidence type="ECO:0000256" key="1">
    <source>
        <dbReference type="SAM" id="SignalP"/>
    </source>
</evidence>
<reference evidence="3" key="1">
    <citation type="submission" date="2011-07" db="EMBL/GenBank/DDBJ databases">
        <authorList>
            <consortium name="Caenorhabditis brenneri Sequencing and Analysis Consortium"/>
            <person name="Wilson R.K."/>
        </authorList>
    </citation>
    <scope>NUCLEOTIDE SEQUENCE [LARGE SCALE GENOMIC DNA]</scope>
    <source>
        <strain evidence="3">PB2801</strain>
    </source>
</reference>
<dbReference type="STRING" id="135651.G0N8I0"/>
<keyword evidence="3" id="KW-1185">Reference proteome</keyword>
<name>G0N8I0_CAEBE</name>
<dbReference type="FunCoup" id="G0N8I0">
    <property type="interactions" value="1898"/>
</dbReference>